<evidence type="ECO:0000313" key="2">
    <source>
        <dbReference type="Proteomes" id="UP000652219"/>
    </source>
</evidence>
<comment type="caution">
    <text evidence="1">The sequence shown here is derived from an EMBL/GenBank/DDBJ whole genome shotgun (WGS) entry which is preliminary data.</text>
</comment>
<organism evidence="1 2">
    <name type="scientific">Colletotrichum sojae</name>
    <dbReference type="NCBI Taxonomy" id="2175907"/>
    <lineage>
        <taxon>Eukaryota</taxon>
        <taxon>Fungi</taxon>
        <taxon>Dikarya</taxon>
        <taxon>Ascomycota</taxon>
        <taxon>Pezizomycotina</taxon>
        <taxon>Sordariomycetes</taxon>
        <taxon>Hypocreomycetidae</taxon>
        <taxon>Glomerellales</taxon>
        <taxon>Glomerellaceae</taxon>
        <taxon>Colletotrichum</taxon>
        <taxon>Colletotrichum orchidearum species complex</taxon>
    </lineage>
</organism>
<gene>
    <name evidence="1" type="ORF">CSOJ01_04513</name>
</gene>
<sequence length="93" mass="10390">MELSPATVRVTQPTGPCIPWCAAEDVDLMINAIVALVAVKVAKVHPFTYEGQRGRSLREADQLDRLSLVRFAFPPEAHSSLTHSQKRARFYEP</sequence>
<keyword evidence="2" id="KW-1185">Reference proteome</keyword>
<evidence type="ECO:0000313" key="1">
    <source>
        <dbReference type="EMBL" id="KAF6813629.1"/>
    </source>
</evidence>
<dbReference type="Proteomes" id="UP000652219">
    <property type="component" value="Unassembled WGS sequence"/>
</dbReference>
<name>A0A8H6JI62_9PEZI</name>
<dbReference type="EMBL" id="WIGN01000051">
    <property type="protein sequence ID" value="KAF6813629.1"/>
    <property type="molecule type" value="Genomic_DNA"/>
</dbReference>
<accession>A0A8H6JI62</accession>
<reference evidence="1 2" key="1">
    <citation type="journal article" date="2020" name="Phytopathology">
        <title>Genome Sequence Resources of Colletotrichum truncatum, C. plurivorum, C. musicola, and C. sojae: Four Species Pathogenic to Soybean (Glycine max).</title>
        <authorList>
            <person name="Rogerio F."/>
            <person name="Boufleur T.R."/>
            <person name="Ciampi-Guillardi M."/>
            <person name="Sukno S.A."/>
            <person name="Thon M.R."/>
            <person name="Massola Junior N.S."/>
            <person name="Baroncelli R."/>
        </authorList>
    </citation>
    <scope>NUCLEOTIDE SEQUENCE [LARGE SCALE GENOMIC DNA]</scope>
    <source>
        <strain evidence="1 2">LFN0009</strain>
    </source>
</reference>
<protein>
    <submittedName>
        <fullName evidence="1">Uncharacterized protein</fullName>
    </submittedName>
</protein>
<dbReference type="AlphaFoldDB" id="A0A8H6JI62"/>
<proteinExistence type="predicted"/>